<dbReference type="AlphaFoldDB" id="A0A498RL66"/>
<dbReference type="EMBL" id="UPPP01000134">
    <property type="protein sequence ID" value="VBB09798.1"/>
    <property type="molecule type" value="Genomic_DNA"/>
</dbReference>
<evidence type="ECO:0000313" key="3">
    <source>
        <dbReference type="Proteomes" id="UP000277811"/>
    </source>
</evidence>
<name>A0A498RL66_9FIRM</name>
<evidence type="ECO:0000313" key="2">
    <source>
        <dbReference type="EMBL" id="VBB09798.1"/>
    </source>
</evidence>
<dbReference type="Proteomes" id="UP000277811">
    <property type="component" value="Unassembled WGS sequence"/>
</dbReference>
<proteinExistence type="predicted"/>
<gene>
    <name evidence="2" type="ORF">LUCI_5096</name>
</gene>
<dbReference type="InterPro" id="IPR045965">
    <property type="entry name" value="DUF6385"/>
</dbReference>
<organism evidence="2 3">
    <name type="scientific">Lucifera butyrica</name>
    <dbReference type="NCBI Taxonomy" id="1351585"/>
    <lineage>
        <taxon>Bacteria</taxon>
        <taxon>Bacillati</taxon>
        <taxon>Bacillota</taxon>
        <taxon>Negativicutes</taxon>
        <taxon>Veillonellales</taxon>
        <taxon>Veillonellaceae</taxon>
        <taxon>Lucifera</taxon>
    </lineage>
</organism>
<feature type="domain" description="DUF6385" evidence="1">
    <location>
        <begin position="199"/>
        <end position="277"/>
    </location>
</feature>
<keyword evidence="3" id="KW-1185">Reference proteome</keyword>
<protein>
    <recommendedName>
        <fullName evidence="1">DUF6385 domain-containing protein</fullName>
    </recommendedName>
</protein>
<reference evidence="2 3" key="1">
    <citation type="submission" date="2018-06" db="EMBL/GenBank/DDBJ databases">
        <authorList>
            <person name="Strepis N."/>
        </authorList>
    </citation>
    <scope>NUCLEOTIDE SEQUENCE [LARGE SCALE GENOMIC DNA]</scope>
    <source>
        <strain evidence="2">LUCI</strain>
    </source>
</reference>
<dbReference type="RefSeq" id="WP_122630653.1">
    <property type="nucleotide sequence ID" value="NZ_UPPP01000134.1"/>
</dbReference>
<accession>A0A498RL66</accession>
<evidence type="ECO:0000259" key="1">
    <source>
        <dbReference type="Pfam" id="PF19912"/>
    </source>
</evidence>
<sequence length="277" mass="28989">MFERHHGREVVQHDPARLRTQVFGISGGAPVPLLADPAGRLNIRPLSSGTDSILVQGTVTANTRALTNTVDSVLVYGNNGTSNQVIRTDASGNVETVLANPLTSTSDSILIYGNDGTTNRVIRTDASGNVETVLANPLTNTADSILIYGNDGTTNRVIRTDASGNIQTVSSKGFVQAAETVTTSDTLTGSTPRNISLLNFPTVSFYVGNTSATNFAEVSVQISPDGVNWVDLGGTTVAGNGQAVLTPSSFLQYARVAFQSSTPGFPATLVIIFQAQT</sequence>
<dbReference type="Pfam" id="PF19912">
    <property type="entry name" value="DUF6385"/>
    <property type="match status" value="1"/>
</dbReference>
<dbReference type="OrthoDB" id="1808778at2"/>